<evidence type="ECO:0000313" key="2">
    <source>
        <dbReference type="EMBL" id="GGQ01913.1"/>
    </source>
</evidence>
<proteinExistence type="predicted"/>
<organism evidence="2 3">
    <name type="scientific">Streptosporangium pseudovulgare</name>
    <dbReference type="NCBI Taxonomy" id="35765"/>
    <lineage>
        <taxon>Bacteria</taxon>
        <taxon>Bacillati</taxon>
        <taxon>Actinomycetota</taxon>
        <taxon>Actinomycetes</taxon>
        <taxon>Streptosporangiales</taxon>
        <taxon>Streptosporangiaceae</taxon>
        <taxon>Streptosporangium</taxon>
    </lineage>
</organism>
<accession>A0ABQ2QXP7</accession>
<reference evidence="3" key="1">
    <citation type="journal article" date="2019" name="Int. J. Syst. Evol. Microbiol.">
        <title>The Global Catalogue of Microorganisms (GCM) 10K type strain sequencing project: providing services to taxonomists for standard genome sequencing and annotation.</title>
        <authorList>
            <consortium name="The Broad Institute Genomics Platform"/>
            <consortium name="The Broad Institute Genome Sequencing Center for Infectious Disease"/>
            <person name="Wu L."/>
            <person name="Ma J."/>
        </authorList>
    </citation>
    <scope>NUCLEOTIDE SEQUENCE [LARGE SCALE GENOMIC DNA]</scope>
    <source>
        <strain evidence="3">JCM 3115</strain>
    </source>
</reference>
<gene>
    <name evidence="2" type="ORF">GCM10010140_34890</name>
</gene>
<feature type="region of interest" description="Disordered" evidence="1">
    <location>
        <begin position="204"/>
        <end position="342"/>
    </location>
</feature>
<feature type="region of interest" description="Disordered" evidence="1">
    <location>
        <begin position="1"/>
        <end position="160"/>
    </location>
</feature>
<keyword evidence="3" id="KW-1185">Reference proteome</keyword>
<sequence>MEPENLSRPYVMRHHPDQEPYDEDARERTGPIEPIARPQDAAPPAGDVLSDGWVLVEERGAAGGGEEFPERTERTEPAGLSEPEAARRTGSPDLTPDDDRRDELTELDAIRADGTAGTDGSSTAEWTPDHDAAATAERDSDRDVAIAMWGPDGDGGPRRRGRLLLAAVTGVVTVGLAGGWFLSSMGDSTPDAGCSANGRCVKAEVPQAPADAPTKAVKERPRPVETTPPPAEERATAAPETSRSAAPRTSEPRPEPARATPTARHTAEPTREREEQRDIDHRPRVTSAPSAETPDSRQSTAPEQTSQTSQPEQPSGPAETTVPAQNPPPERERRGGLLDWLF</sequence>
<feature type="compositionally biased region" description="Basic and acidic residues" evidence="1">
    <location>
        <begin position="127"/>
        <end position="144"/>
    </location>
</feature>
<feature type="compositionally biased region" description="Basic and acidic residues" evidence="1">
    <location>
        <begin position="265"/>
        <end position="283"/>
    </location>
</feature>
<evidence type="ECO:0000256" key="1">
    <source>
        <dbReference type="SAM" id="MobiDB-lite"/>
    </source>
</evidence>
<evidence type="ECO:0000313" key="3">
    <source>
        <dbReference type="Proteomes" id="UP000611554"/>
    </source>
</evidence>
<dbReference type="Proteomes" id="UP000611554">
    <property type="component" value="Unassembled WGS sequence"/>
</dbReference>
<protein>
    <submittedName>
        <fullName evidence="2">Uncharacterized protein</fullName>
    </submittedName>
</protein>
<name>A0ABQ2QXP7_9ACTN</name>
<feature type="compositionally biased region" description="Low complexity" evidence="1">
    <location>
        <begin position="302"/>
        <end position="315"/>
    </location>
</feature>
<dbReference type="EMBL" id="BMQJ01000008">
    <property type="protein sequence ID" value="GGQ01913.1"/>
    <property type="molecule type" value="Genomic_DNA"/>
</dbReference>
<feature type="compositionally biased region" description="Basic and acidic residues" evidence="1">
    <location>
        <begin position="97"/>
        <end position="111"/>
    </location>
</feature>
<feature type="compositionally biased region" description="Basic and acidic residues" evidence="1">
    <location>
        <begin position="14"/>
        <end position="30"/>
    </location>
</feature>
<comment type="caution">
    <text evidence="2">The sequence shown here is derived from an EMBL/GenBank/DDBJ whole genome shotgun (WGS) entry which is preliminary data.</text>
</comment>